<accession>X1EK55</accession>
<organism evidence="1">
    <name type="scientific">marine sediment metagenome</name>
    <dbReference type="NCBI Taxonomy" id="412755"/>
    <lineage>
        <taxon>unclassified sequences</taxon>
        <taxon>metagenomes</taxon>
        <taxon>ecological metagenomes</taxon>
    </lineage>
</organism>
<gene>
    <name evidence="1" type="ORF">S01H4_57050</name>
</gene>
<name>X1EK55_9ZZZZ</name>
<protein>
    <submittedName>
        <fullName evidence="1">Uncharacterized protein</fullName>
    </submittedName>
</protein>
<dbReference type="AlphaFoldDB" id="X1EK55"/>
<comment type="caution">
    <text evidence="1">The sequence shown here is derived from an EMBL/GenBank/DDBJ whole genome shotgun (WGS) entry which is preliminary data.</text>
</comment>
<proteinExistence type="predicted"/>
<sequence>RLKIGISNIFTIKSDHVQIKAGADIITVAGYNYKRDLCNLHT</sequence>
<reference evidence="1" key="1">
    <citation type="journal article" date="2014" name="Front. Microbiol.">
        <title>High frequency of phylogenetically diverse reductive dehalogenase-homologous genes in deep subseafloor sedimentary metagenomes.</title>
        <authorList>
            <person name="Kawai M."/>
            <person name="Futagami T."/>
            <person name="Toyoda A."/>
            <person name="Takaki Y."/>
            <person name="Nishi S."/>
            <person name="Hori S."/>
            <person name="Arai W."/>
            <person name="Tsubouchi T."/>
            <person name="Morono Y."/>
            <person name="Uchiyama I."/>
            <person name="Ito T."/>
            <person name="Fujiyama A."/>
            <person name="Inagaki F."/>
            <person name="Takami H."/>
        </authorList>
    </citation>
    <scope>NUCLEOTIDE SEQUENCE</scope>
    <source>
        <strain evidence="1">Expedition CK06-06</strain>
    </source>
</reference>
<evidence type="ECO:0000313" key="1">
    <source>
        <dbReference type="EMBL" id="GAH17499.1"/>
    </source>
</evidence>
<feature type="non-terminal residue" evidence="1">
    <location>
        <position position="1"/>
    </location>
</feature>
<dbReference type="EMBL" id="BART01033140">
    <property type="protein sequence ID" value="GAH17499.1"/>
    <property type="molecule type" value="Genomic_DNA"/>
</dbReference>